<keyword evidence="2" id="KW-1185">Reference proteome</keyword>
<gene>
    <name evidence="1" type="ORF">HaLaN_18306</name>
</gene>
<evidence type="ECO:0000313" key="2">
    <source>
        <dbReference type="Proteomes" id="UP000485058"/>
    </source>
</evidence>
<protein>
    <submittedName>
        <fullName evidence="1">Uncharacterized protein</fullName>
    </submittedName>
</protein>
<sequence>MKLAQKQAEGIAEARSGQ</sequence>
<dbReference type="EMBL" id="BLLF01001757">
    <property type="protein sequence ID" value="GFH21071.1"/>
    <property type="molecule type" value="Genomic_DNA"/>
</dbReference>
<name>A0A699ZFT4_HAELA</name>
<dbReference type="AlphaFoldDB" id="A0A699ZFT4"/>
<dbReference type="Proteomes" id="UP000485058">
    <property type="component" value="Unassembled WGS sequence"/>
</dbReference>
<proteinExistence type="predicted"/>
<reference evidence="1 2" key="1">
    <citation type="submission" date="2020-02" db="EMBL/GenBank/DDBJ databases">
        <title>Draft genome sequence of Haematococcus lacustris strain NIES-144.</title>
        <authorList>
            <person name="Morimoto D."/>
            <person name="Nakagawa S."/>
            <person name="Yoshida T."/>
            <person name="Sawayama S."/>
        </authorList>
    </citation>
    <scope>NUCLEOTIDE SEQUENCE [LARGE SCALE GENOMIC DNA]</scope>
    <source>
        <strain evidence="1 2">NIES-144</strain>
    </source>
</reference>
<evidence type="ECO:0000313" key="1">
    <source>
        <dbReference type="EMBL" id="GFH21071.1"/>
    </source>
</evidence>
<organism evidence="1 2">
    <name type="scientific">Haematococcus lacustris</name>
    <name type="common">Green alga</name>
    <name type="synonym">Haematococcus pluvialis</name>
    <dbReference type="NCBI Taxonomy" id="44745"/>
    <lineage>
        <taxon>Eukaryota</taxon>
        <taxon>Viridiplantae</taxon>
        <taxon>Chlorophyta</taxon>
        <taxon>core chlorophytes</taxon>
        <taxon>Chlorophyceae</taxon>
        <taxon>CS clade</taxon>
        <taxon>Chlamydomonadales</taxon>
        <taxon>Haematococcaceae</taxon>
        <taxon>Haematococcus</taxon>
    </lineage>
</organism>
<feature type="non-terminal residue" evidence="1">
    <location>
        <position position="18"/>
    </location>
</feature>
<accession>A0A699ZFT4</accession>
<comment type="caution">
    <text evidence="1">The sequence shown here is derived from an EMBL/GenBank/DDBJ whole genome shotgun (WGS) entry which is preliminary data.</text>
</comment>